<keyword evidence="1" id="KW-0418">Kinase</keyword>
<evidence type="ECO:0000313" key="1">
    <source>
        <dbReference type="EMBL" id="SEI77987.1"/>
    </source>
</evidence>
<dbReference type="RefSeq" id="WP_090335172.1">
    <property type="nucleotide sequence ID" value="NZ_FNXY01000003.1"/>
</dbReference>
<keyword evidence="2" id="KW-1185">Reference proteome</keyword>
<dbReference type="SUPFAM" id="SSF51206">
    <property type="entry name" value="cAMP-binding domain-like"/>
    <property type="match status" value="1"/>
</dbReference>
<dbReference type="AlphaFoldDB" id="A0A1H6TLD8"/>
<evidence type="ECO:0000313" key="2">
    <source>
        <dbReference type="Proteomes" id="UP000199532"/>
    </source>
</evidence>
<accession>A0A1H6TLD8</accession>
<gene>
    <name evidence="1" type="ORF">SAMN04487995_2175</name>
</gene>
<dbReference type="Gene3D" id="2.60.120.10">
    <property type="entry name" value="Jelly Rolls"/>
    <property type="match status" value="1"/>
</dbReference>
<dbReference type="STRING" id="408657.SAMN04487995_2175"/>
<dbReference type="OrthoDB" id="1066708at2"/>
<name>A0A1H6TLD8_9BACT</name>
<sequence>MHKIFSLLCNYNIISERTYEAVLSKLITSEHSDKTILISPDKPQEMVYFIGEGITRNYYSRIGQEWTNGFDTVGDCIMTSSNFIYDQPSIDYVETCTNVVLYSISKKNFRSLILHYPDMEKVYQEIMERRLIRLEKRMQALYMLTEEELYQKFEREYRDVQTFIPDQHIASYLRMNLATFLRVRKKVESEKRLKVMM</sequence>
<dbReference type="GO" id="GO:0016301">
    <property type="term" value="F:kinase activity"/>
    <property type="evidence" value="ECO:0007669"/>
    <property type="project" value="UniProtKB-KW"/>
</dbReference>
<dbReference type="InterPro" id="IPR014710">
    <property type="entry name" value="RmlC-like_jellyroll"/>
</dbReference>
<organism evidence="1 2">
    <name type="scientific">Dyadobacter koreensis</name>
    <dbReference type="NCBI Taxonomy" id="408657"/>
    <lineage>
        <taxon>Bacteria</taxon>
        <taxon>Pseudomonadati</taxon>
        <taxon>Bacteroidota</taxon>
        <taxon>Cytophagia</taxon>
        <taxon>Cytophagales</taxon>
        <taxon>Spirosomataceae</taxon>
        <taxon>Dyadobacter</taxon>
    </lineage>
</organism>
<reference evidence="1 2" key="1">
    <citation type="submission" date="2016-10" db="EMBL/GenBank/DDBJ databases">
        <authorList>
            <person name="de Groot N.N."/>
        </authorList>
    </citation>
    <scope>NUCLEOTIDE SEQUENCE [LARGE SCALE GENOMIC DNA]</scope>
    <source>
        <strain evidence="1 2">DSM 19938</strain>
    </source>
</reference>
<dbReference type="EMBL" id="FNXY01000003">
    <property type="protein sequence ID" value="SEI77987.1"/>
    <property type="molecule type" value="Genomic_DNA"/>
</dbReference>
<proteinExistence type="predicted"/>
<protein>
    <submittedName>
        <fullName evidence="1">cAMP-binding domain of CRP or a regulatory subunit of cAMP-dependent protein kinases</fullName>
    </submittedName>
</protein>
<dbReference type="Proteomes" id="UP000199532">
    <property type="component" value="Unassembled WGS sequence"/>
</dbReference>
<dbReference type="InterPro" id="IPR018490">
    <property type="entry name" value="cNMP-bd_dom_sf"/>
</dbReference>
<keyword evidence="1" id="KW-0808">Transferase</keyword>